<dbReference type="EMBL" id="FR773153">
    <property type="protein sequence ID" value="CBY93054.1"/>
    <property type="molecule type" value="Genomic_DNA"/>
</dbReference>
<keyword evidence="2" id="KW-1185">Reference proteome</keyword>
<dbReference type="AlphaFoldDB" id="E8ZIT3"/>
<reference evidence="1 2" key="1">
    <citation type="journal article" date="2011" name="J. Bacteriol.">
        <title>Complete genome sequence of Mycoplasma haemofelis, a hemotropic mycoplasma.</title>
        <authorList>
            <person name="Barker E.N."/>
            <person name="Helps C.R."/>
            <person name="Peters I.R."/>
            <person name="Darby A.C."/>
            <person name="Radford A.D."/>
            <person name="Tasker S."/>
        </authorList>
    </citation>
    <scope>NUCLEOTIDE SEQUENCE [LARGE SCALE GENOMIC DNA]</scope>
    <source>
        <strain evidence="1 2">Langford 1</strain>
    </source>
</reference>
<organism evidence="1 2">
    <name type="scientific">Mycoplasma haemofelis (strain Langford 1)</name>
    <name type="common">Haemobartonella felis</name>
    <dbReference type="NCBI Taxonomy" id="941640"/>
    <lineage>
        <taxon>Bacteria</taxon>
        <taxon>Bacillati</taxon>
        <taxon>Mycoplasmatota</taxon>
        <taxon>Mollicutes</taxon>
        <taxon>Mycoplasmataceae</taxon>
        <taxon>Mycoplasma</taxon>
    </lineage>
</organism>
<protein>
    <submittedName>
        <fullName evidence="1">Uncharacterized protein</fullName>
    </submittedName>
</protein>
<evidence type="ECO:0000313" key="2">
    <source>
        <dbReference type="Proteomes" id="UP000008637"/>
    </source>
</evidence>
<accession>E8ZIT3</accession>
<evidence type="ECO:0000313" key="1">
    <source>
        <dbReference type="EMBL" id="CBY93054.1"/>
    </source>
</evidence>
<name>E8ZIT3_MYCHL</name>
<dbReference type="HOGENOM" id="CLU_111546_1_0_14"/>
<dbReference type="Proteomes" id="UP000008637">
    <property type="component" value="Chromosome"/>
</dbReference>
<sequence>MNHGFIRTAAIAGVSTAGGIVYQLLSPSLFKQKELTIPKAKLVSVTSSKEEPSRKCFIFVTDKATGGKENPRITKILKKFEGIEEFLKDIGNTAHETFKRNVRSACKGNKSKIHKTRGSINIYVYQQNDGRWSYNRKIQRDWEAEGIKFEPLER</sequence>
<dbReference type="KEGG" id="mha:HF1_10460"/>
<gene>
    <name evidence="1" type="ORF">HF1_10460</name>
</gene>
<proteinExistence type="predicted"/>